<feature type="domain" description="CSC1/OSCA1-like cytosolic" evidence="11">
    <location>
        <begin position="298"/>
        <end position="522"/>
    </location>
</feature>
<dbReference type="Pfam" id="PF02714">
    <property type="entry name" value="RSN1_7TM"/>
    <property type="match status" value="1"/>
</dbReference>
<dbReference type="InterPro" id="IPR003864">
    <property type="entry name" value="CSC1/OSCA1-like_7TM"/>
</dbReference>
<gene>
    <name evidence="12" type="ORF">EXIGLDRAFT_760706</name>
</gene>
<feature type="region of interest" description="Disordered" evidence="7">
    <location>
        <begin position="803"/>
        <end position="830"/>
    </location>
</feature>
<evidence type="ECO:0000256" key="3">
    <source>
        <dbReference type="ARBA" id="ARBA00022448"/>
    </source>
</evidence>
<dbReference type="EMBL" id="KV425893">
    <property type="protein sequence ID" value="KZW01495.1"/>
    <property type="molecule type" value="Genomic_DNA"/>
</dbReference>
<evidence type="ECO:0000256" key="7">
    <source>
        <dbReference type="SAM" id="MobiDB-lite"/>
    </source>
</evidence>
<dbReference type="Proteomes" id="UP000077266">
    <property type="component" value="Unassembled WGS sequence"/>
</dbReference>
<evidence type="ECO:0000256" key="1">
    <source>
        <dbReference type="ARBA" id="ARBA00004141"/>
    </source>
</evidence>
<evidence type="ECO:0000259" key="11">
    <source>
        <dbReference type="Pfam" id="PF14703"/>
    </source>
</evidence>
<evidence type="ECO:0000256" key="4">
    <source>
        <dbReference type="ARBA" id="ARBA00022692"/>
    </source>
</evidence>
<evidence type="ECO:0000259" key="9">
    <source>
        <dbReference type="Pfam" id="PF02714"/>
    </source>
</evidence>
<dbReference type="InterPro" id="IPR032880">
    <property type="entry name" value="CSC1/OSCA1-like_N"/>
</dbReference>
<dbReference type="Pfam" id="PF13967">
    <property type="entry name" value="RSN1_TM"/>
    <property type="match status" value="1"/>
</dbReference>
<keyword evidence="4 8" id="KW-0812">Transmembrane</keyword>
<proteinExistence type="inferred from homology"/>
<feature type="domain" description="CSC1/OSCA1-like 7TM region" evidence="9">
    <location>
        <begin position="538"/>
        <end position="680"/>
    </location>
</feature>
<dbReference type="GO" id="GO:0005886">
    <property type="term" value="C:plasma membrane"/>
    <property type="evidence" value="ECO:0007669"/>
    <property type="project" value="TreeGrafter"/>
</dbReference>
<dbReference type="InterPro" id="IPR045122">
    <property type="entry name" value="Csc1-like"/>
</dbReference>
<feature type="compositionally biased region" description="Basic and acidic residues" evidence="7">
    <location>
        <begin position="917"/>
        <end position="946"/>
    </location>
</feature>
<sequence>MATLADRQFAHSFAGLVNQVIAAASVATVCISIFEIIRRKRRGRGLKRRPGEDPLGSVETWEFGYLYQGRCWAEKPSPPHSPWVLGWVWQAIRFPEDKMLELVGTDATLYCRFLRGCFYFTLLHTCTTLPVLLPIHIFFSPGTISLSSLSRGSIASLVQGGEKAENLLAVHVACTLWISVSWIVVLLWVCHGAFKFRETTIRTAAAEFALEDADAPGPPPATRGLRLRTIMVTNIPEELRSDKLLRDYFEYYLSHPHEPSGTTVSFNGIVTLVASRIGWFFRSKFARDSQREEEDPPELEKVVVMRKMTDLASLMERREDVLRKLEVAHVNLAKKTLLGVKDILAGEGGNKLVLEPKPRRKSMLRKRRERDPEAGPAPEPLDEKQKKLLVTTLAPFVDHFALGRTDSHPEQTSAYATVWDALYSLPRACLNPYQPLVNLNSLFKGTAVPAIDYHTAKLGLLTALVHEKRSRQHEEFEPASTAFVTFATPRDARRALEALPTHPRNPLECVAVPAPDYEDLDWARVMKRALKTEFVTDWIVNLGVWTFTCSWIFPVSLFVGLFNLSNLAGQIPFLDKYFDKHQHQESVLSGLLPTVLVSLLAIFVPMLLLLIGKKAHTIITLSKLHDRIMTRYHKFLQVNVLIFFCAGVSTLESFLTSFRQDANPIPLISASFSTAGPFYVGCPFSSIPGRAQLRRSVVDLTGLVRARSTSILLHVYSKKYENDGKIILIRIVRYSLDGVMLSQVVLMAFMILQEKYPHAGVLAFFIFVTAIVKLYLTRRIRATFRKADEFEAEVHCGILVSPEEQQDEKAAPEEDSKTPGADVAEENVGVAMPTTRIVDHPGLQFLTWRMPRGADFTYSSVPVRSHLHRAAPHKPNPFSQVVRDQKVQSPNVAEWRKTVGPLESSQILNQEDPPLTKSEKDDQEKDEPKAIVTAHEKKQPWDDRPRLDRPYANPYYATPLDNFLWLPLNPFGVLDLDESADLHRALTSEAHAGKLGVWLSDHPTVAADVVPTFASGATSVHGGSTIRREISGRETIVGLPSGIDHRAMVEPDIEQAEGAQLTMGRSGTIRLRATPHIHRRHNEEHERPKVFIEVDSARPGGESIVSARDAVLGEILVEEQLATEERLRREQAEEQARRSRLWAWTRG</sequence>
<feature type="transmembrane region" description="Helical" evidence="8">
    <location>
        <begin position="20"/>
        <end position="37"/>
    </location>
</feature>
<feature type="transmembrane region" description="Helical" evidence="8">
    <location>
        <begin position="117"/>
        <end position="139"/>
    </location>
</feature>
<dbReference type="InterPro" id="IPR027815">
    <property type="entry name" value="CSC1/OSCA1-like_cyt"/>
</dbReference>
<feature type="transmembrane region" description="Helical" evidence="8">
    <location>
        <begin position="632"/>
        <end position="655"/>
    </location>
</feature>
<evidence type="ECO:0000256" key="5">
    <source>
        <dbReference type="ARBA" id="ARBA00022989"/>
    </source>
</evidence>
<comment type="similarity">
    <text evidence="2">Belongs to the CSC1 (TC 1.A.17) family.</text>
</comment>
<comment type="subcellular location">
    <subcellularLocation>
        <location evidence="1">Membrane</location>
        <topology evidence="1">Multi-pass membrane protein</topology>
    </subcellularLocation>
</comment>
<evidence type="ECO:0000259" key="10">
    <source>
        <dbReference type="Pfam" id="PF13967"/>
    </source>
</evidence>
<evidence type="ECO:0000256" key="6">
    <source>
        <dbReference type="ARBA" id="ARBA00023136"/>
    </source>
</evidence>
<feature type="domain" description="CSC1/OSCA1-like N-terminal transmembrane" evidence="10">
    <location>
        <begin position="17"/>
        <end position="188"/>
    </location>
</feature>
<feature type="transmembrane region" description="Helical" evidence="8">
    <location>
        <begin position="587"/>
        <end position="611"/>
    </location>
</feature>
<organism evidence="12 13">
    <name type="scientific">Exidia glandulosa HHB12029</name>
    <dbReference type="NCBI Taxonomy" id="1314781"/>
    <lineage>
        <taxon>Eukaryota</taxon>
        <taxon>Fungi</taxon>
        <taxon>Dikarya</taxon>
        <taxon>Basidiomycota</taxon>
        <taxon>Agaricomycotina</taxon>
        <taxon>Agaricomycetes</taxon>
        <taxon>Auriculariales</taxon>
        <taxon>Exidiaceae</taxon>
        <taxon>Exidia</taxon>
    </lineage>
</organism>
<dbReference type="OrthoDB" id="1689567at2759"/>
<evidence type="ECO:0008006" key="14">
    <source>
        <dbReference type="Google" id="ProtNLM"/>
    </source>
</evidence>
<evidence type="ECO:0000256" key="8">
    <source>
        <dbReference type="SAM" id="Phobius"/>
    </source>
</evidence>
<feature type="compositionally biased region" description="Basic and acidic residues" evidence="7">
    <location>
        <begin position="807"/>
        <end position="817"/>
    </location>
</feature>
<accession>A0A165P121</accession>
<protein>
    <recommendedName>
        <fullName evidence="14">DUF221-domain-containing protein</fullName>
    </recommendedName>
</protein>
<keyword evidence="5 8" id="KW-1133">Transmembrane helix</keyword>
<feature type="transmembrane region" description="Helical" evidence="8">
    <location>
        <begin position="168"/>
        <end position="189"/>
    </location>
</feature>
<keyword evidence="3" id="KW-0813">Transport</keyword>
<feature type="transmembrane region" description="Helical" evidence="8">
    <location>
        <begin position="758"/>
        <end position="776"/>
    </location>
</feature>
<feature type="compositionally biased region" description="Basic residues" evidence="7">
    <location>
        <begin position="358"/>
        <end position="368"/>
    </location>
</feature>
<dbReference type="AlphaFoldDB" id="A0A165P121"/>
<name>A0A165P121_EXIGL</name>
<feature type="transmembrane region" description="Helical" evidence="8">
    <location>
        <begin position="667"/>
        <end position="687"/>
    </location>
</feature>
<feature type="transmembrane region" description="Helical" evidence="8">
    <location>
        <begin position="538"/>
        <end position="562"/>
    </location>
</feature>
<evidence type="ECO:0000313" key="12">
    <source>
        <dbReference type="EMBL" id="KZW01495.1"/>
    </source>
</evidence>
<dbReference type="Pfam" id="PF14703">
    <property type="entry name" value="PHM7_cyt"/>
    <property type="match status" value="1"/>
</dbReference>
<dbReference type="PANTHER" id="PTHR13018:SF139">
    <property type="entry name" value="PHOSPHATE METABOLISM PROTEIN 7"/>
    <property type="match status" value="1"/>
</dbReference>
<reference evidence="12 13" key="1">
    <citation type="journal article" date="2016" name="Mol. Biol. Evol.">
        <title>Comparative Genomics of Early-Diverging Mushroom-Forming Fungi Provides Insights into the Origins of Lignocellulose Decay Capabilities.</title>
        <authorList>
            <person name="Nagy L.G."/>
            <person name="Riley R."/>
            <person name="Tritt A."/>
            <person name="Adam C."/>
            <person name="Daum C."/>
            <person name="Floudas D."/>
            <person name="Sun H."/>
            <person name="Yadav J.S."/>
            <person name="Pangilinan J."/>
            <person name="Larsson K.H."/>
            <person name="Matsuura K."/>
            <person name="Barry K."/>
            <person name="Labutti K."/>
            <person name="Kuo R."/>
            <person name="Ohm R.A."/>
            <person name="Bhattacharya S.S."/>
            <person name="Shirouzu T."/>
            <person name="Yoshinaga Y."/>
            <person name="Martin F.M."/>
            <person name="Grigoriev I.V."/>
            <person name="Hibbett D.S."/>
        </authorList>
    </citation>
    <scope>NUCLEOTIDE SEQUENCE [LARGE SCALE GENOMIC DNA]</scope>
    <source>
        <strain evidence="12 13">HHB12029</strain>
    </source>
</reference>
<keyword evidence="6 8" id="KW-0472">Membrane</keyword>
<evidence type="ECO:0000313" key="13">
    <source>
        <dbReference type="Proteomes" id="UP000077266"/>
    </source>
</evidence>
<feature type="region of interest" description="Disordered" evidence="7">
    <location>
        <begin position="355"/>
        <end position="384"/>
    </location>
</feature>
<feature type="transmembrane region" description="Helical" evidence="8">
    <location>
        <begin position="734"/>
        <end position="752"/>
    </location>
</feature>
<dbReference type="GO" id="GO:0005227">
    <property type="term" value="F:calcium-activated cation channel activity"/>
    <property type="evidence" value="ECO:0007669"/>
    <property type="project" value="InterPro"/>
</dbReference>
<evidence type="ECO:0000256" key="2">
    <source>
        <dbReference type="ARBA" id="ARBA00007779"/>
    </source>
</evidence>
<keyword evidence="13" id="KW-1185">Reference proteome</keyword>
<feature type="region of interest" description="Disordered" evidence="7">
    <location>
        <begin position="869"/>
        <end position="946"/>
    </location>
</feature>
<dbReference type="InParanoid" id="A0A165P121"/>
<dbReference type="PANTHER" id="PTHR13018">
    <property type="entry name" value="PROBABLE MEMBRANE PROTEIN DUF221-RELATED"/>
    <property type="match status" value="1"/>
</dbReference>